<gene>
    <name evidence="1" type="ORF">Tci_050603</name>
</gene>
<comment type="caution">
    <text evidence="1">The sequence shown here is derived from an EMBL/GenBank/DDBJ whole genome shotgun (WGS) entry which is preliminary data.</text>
</comment>
<dbReference type="EMBL" id="BKCJ010007711">
    <property type="protein sequence ID" value="GEU78625.1"/>
    <property type="molecule type" value="Genomic_DNA"/>
</dbReference>
<sequence length="86" mass="9284">MGVAYEGSSGSRGCLYAQLHGLWRKSFMIVSQLWFLLTGLLSLETGGDDASLMSIDSKGTNVCICQGEQGFTQDVTEKSKLSLMAK</sequence>
<name>A0A6L2N1T0_TANCI</name>
<reference evidence="1" key="1">
    <citation type="journal article" date="2019" name="Sci. Rep.">
        <title>Draft genome of Tanacetum cinerariifolium, the natural source of mosquito coil.</title>
        <authorList>
            <person name="Yamashiro T."/>
            <person name="Shiraishi A."/>
            <person name="Satake H."/>
            <person name="Nakayama K."/>
        </authorList>
    </citation>
    <scope>NUCLEOTIDE SEQUENCE</scope>
</reference>
<dbReference type="AlphaFoldDB" id="A0A6L2N1T0"/>
<proteinExistence type="predicted"/>
<accession>A0A6L2N1T0</accession>
<organism evidence="1">
    <name type="scientific">Tanacetum cinerariifolium</name>
    <name type="common">Dalmatian daisy</name>
    <name type="synonym">Chrysanthemum cinerariifolium</name>
    <dbReference type="NCBI Taxonomy" id="118510"/>
    <lineage>
        <taxon>Eukaryota</taxon>
        <taxon>Viridiplantae</taxon>
        <taxon>Streptophyta</taxon>
        <taxon>Embryophyta</taxon>
        <taxon>Tracheophyta</taxon>
        <taxon>Spermatophyta</taxon>
        <taxon>Magnoliopsida</taxon>
        <taxon>eudicotyledons</taxon>
        <taxon>Gunneridae</taxon>
        <taxon>Pentapetalae</taxon>
        <taxon>asterids</taxon>
        <taxon>campanulids</taxon>
        <taxon>Asterales</taxon>
        <taxon>Asteraceae</taxon>
        <taxon>Asteroideae</taxon>
        <taxon>Anthemideae</taxon>
        <taxon>Anthemidinae</taxon>
        <taxon>Tanacetum</taxon>
    </lineage>
</organism>
<protein>
    <submittedName>
        <fullName evidence="1">Uncharacterized protein</fullName>
    </submittedName>
</protein>
<evidence type="ECO:0000313" key="1">
    <source>
        <dbReference type="EMBL" id="GEU78625.1"/>
    </source>
</evidence>